<dbReference type="Pfam" id="PF07714">
    <property type="entry name" value="PK_Tyr_Ser-Thr"/>
    <property type="match status" value="1"/>
</dbReference>
<feature type="disulfide bond" evidence="26">
    <location>
        <begin position="579"/>
        <end position="589"/>
    </location>
</feature>
<evidence type="ECO:0000256" key="21">
    <source>
        <dbReference type="ARBA" id="ARBA00033031"/>
    </source>
</evidence>
<dbReference type="CDD" id="cd05058">
    <property type="entry name" value="PTKc_Met_Ron"/>
    <property type="match status" value="1"/>
</dbReference>
<dbReference type="InterPro" id="IPR008266">
    <property type="entry name" value="Tyr_kinase_AS"/>
</dbReference>
<dbReference type="GO" id="GO:0048468">
    <property type="term" value="P:cell development"/>
    <property type="evidence" value="ECO:0007669"/>
    <property type="project" value="UniProtKB-ARBA"/>
</dbReference>
<dbReference type="GeneID" id="103179355"/>
<keyword evidence="17 26" id="KW-1015">Disulfide bond</keyword>
<dbReference type="SMART" id="SM00429">
    <property type="entry name" value="IPT"/>
    <property type="match status" value="3"/>
</dbReference>
<evidence type="ECO:0000256" key="22">
    <source>
        <dbReference type="ARBA" id="ARBA00033117"/>
    </source>
</evidence>
<protein>
    <recommendedName>
        <fullName evidence="4">Hepatocyte growth factor receptor</fullName>
        <ecNumber evidence="3">2.7.10.1</ecNumber>
    </recommendedName>
    <alternativeName>
        <fullName evidence="23">HGF/SF receptor</fullName>
    </alternativeName>
    <alternativeName>
        <fullName evidence="22">Proto-oncogene c-Met</fullName>
    </alternativeName>
    <alternativeName>
        <fullName evidence="20">Scatter factor receptor</fullName>
    </alternativeName>
    <alternativeName>
        <fullName evidence="21">Tyrosine-protein kinase Met</fullName>
    </alternativeName>
</protein>
<comment type="subcellular location">
    <subcellularLocation>
        <location evidence="1">Membrane</location>
        <topology evidence="1">Single-pass type I membrane protein</topology>
    </subcellularLocation>
</comment>
<evidence type="ECO:0000256" key="26">
    <source>
        <dbReference type="PIRSR" id="PIRSR000617-3"/>
    </source>
</evidence>
<feature type="modified residue" description="Phosphotyrosine; by autocatalysis" evidence="27">
    <location>
        <position position="1276"/>
    </location>
</feature>
<dbReference type="PROSITE" id="PS50011">
    <property type="entry name" value="PROTEIN_KINASE_DOM"/>
    <property type="match status" value="1"/>
</dbReference>
<dbReference type="InterPro" id="IPR017441">
    <property type="entry name" value="Protein_kinase_ATP_BS"/>
</dbReference>
<evidence type="ECO:0000256" key="3">
    <source>
        <dbReference type="ARBA" id="ARBA00011902"/>
    </source>
</evidence>
<dbReference type="Gene3D" id="3.30.1680.10">
    <property type="entry name" value="ligand-binding face of the semaphorins, domain 2"/>
    <property type="match status" value="1"/>
</dbReference>
<dbReference type="SUPFAM" id="SSF56112">
    <property type="entry name" value="Protein kinase-like (PK-like)"/>
    <property type="match status" value="1"/>
</dbReference>
<dbReference type="EC" id="2.7.10.1" evidence="3"/>
<dbReference type="InterPro" id="IPR000719">
    <property type="entry name" value="Prot_kinase_dom"/>
</dbReference>
<dbReference type="PIRSF" id="PIRSF000617">
    <property type="entry name" value="TyrPK_HGF-R"/>
    <property type="match status" value="1"/>
</dbReference>
<evidence type="ECO:0000256" key="29">
    <source>
        <dbReference type="PROSITE-ProRule" id="PRU10141"/>
    </source>
</evidence>
<feature type="modified residue" description="Phosphotyrosine; by autocatalysis" evidence="27">
    <location>
        <position position="1391"/>
    </location>
</feature>
<dbReference type="GO" id="GO:0007169">
    <property type="term" value="P:cell surface receptor protein tyrosine kinase signaling pathway"/>
    <property type="evidence" value="ECO:0007669"/>
    <property type="project" value="InterPro"/>
</dbReference>
<dbReference type="GO" id="GO:0005524">
    <property type="term" value="F:ATP binding"/>
    <property type="evidence" value="ECO:0007669"/>
    <property type="project" value="UniProtKB-UniRule"/>
</dbReference>
<dbReference type="Proteomes" id="UP000314986">
    <property type="component" value="Unassembled WGS sequence"/>
</dbReference>
<dbReference type="GO" id="GO:0010468">
    <property type="term" value="P:regulation of gene expression"/>
    <property type="evidence" value="ECO:0007669"/>
    <property type="project" value="UniProtKB-ARBA"/>
</dbReference>
<dbReference type="GO" id="GO:0030334">
    <property type="term" value="P:regulation of cell migration"/>
    <property type="evidence" value="ECO:0007669"/>
    <property type="project" value="TreeGrafter"/>
</dbReference>
<evidence type="ECO:0000256" key="5">
    <source>
        <dbReference type="ARBA" id="ARBA00022553"/>
    </source>
</evidence>
<dbReference type="SMART" id="SM00630">
    <property type="entry name" value="Sema"/>
    <property type="match status" value="1"/>
</dbReference>
<evidence type="ECO:0000256" key="14">
    <source>
        <dbReference type="ARBA" id="ARBA00022989"/>
    </source>
</evidence>
<dbReference type="SUPFAM" id="SSF81296">
    <property type="entry name" value="E set domains"/>
    <property type="match status" value="3"/>
</dbReference>
<evidence type="ECO:0000256" key="11">
    <source>
        <dbReference type="ARBA" id="ARBA00022777"/>
    </source>
</evidence>
<dbReference type="InterPro" id="IPR013783">
    <property type="entry name" value="Ig-like_fold"/>
</dbReference>
<accession>A0A4W3I3H2</accession>
<keyword evidence="16" id="KW-0829">Tyrosine-protein kinase</keyword>
<feature type="transmembrane region" description="Helical" evidence="30">
    <location>
        <begin position="972"/>
        <end position="996"/>
    </location>
</feature>
<keyword evidence="6" id="KW-0808">Transferase</keyword>
<evidence type="ECO:0000256" key="17">
    <source>
        <dbReference type="ARBA" id="ARBA00023157"/>
    </source>
</evidence>
<dbReference type="Gene3D" id="2.60.40.10">
    <property type="entry name" value="Immunoglobulins"/>
    <property type="match status" value="2"/>
</dbReference>
<keyword evidence="13" id="KW-0832">Ubl conjugation</keyword>
<dbReference type="FunFam" id="2.60.40.10:FF:000213">
    <property type="entry name" value="Hepatocyte growth factor receptor"/>
    <property type="match status" value="1"/>
</dbReference>
<evidence type="ECO:0000256" key="13">
    <source>
        <dbReference type="ARBA" id="ARBA00022843"/>
    </source>
</evidence>
<proteinExistence type="inferred from homology"/>
<dbReference type="Gene3D" id="3.30.200.20">
    <property type="entry name" value="Phosphorylase Kinase, domain 1"/>
    <property type="match status" value="1"/>
</dbReference>
<evidence type="ECO:0000256" key="23">
    <source>
        <dbReference type="ARBA" id="ARBA00033136"/>
    </source>
</evidence>
<evidence type="ECO:0000256" key="30">
    <source>
        <dbReference type="SAM" id="Phobius"/>
    </source>
</evidence>
<evidence type="ECO:0000313" key="33">
    <source>
        <dbReference type="Ensembl" id="ENSCMIP00000021975.1"/>
    </source>
</evidence>
<reference evidence="34" key="3">
    <citation type="journal article" date="2014" name="Nature">
        <title>Elephant shark genome provides unique insights into gnathostome evolution.</title>
        <authorList>
            <consortium name="International Elephant Shark Genome Sequencing Consortium"/>
            <person name="Venkatesh B."/>
            <person name="Lee A.P."/>
            <person name="Ravi V."/>
            <person name="Maurya A.K."/>
            <person name="Lian M.M."/>
            <person name="Swann J.B."/>
            <person name="Ohta Y."/>
            <person name="Flajnik M.F."/>
            <person name="Sutoh Y."/>
            <person name="Kasahara M."/>
            <person name="Hoon S."/>
            <person name="Gangu V."/>
            <person name="Roy S.W."/>
            <person name="Irimia M."/>
            <person name="Korzh V."/>
            <person name="Kondrychyn I."/>
            <person name="Lim Z.W."/>
            <person name="Tay B.H."/>
            <person name="Tohari S."/>
            <person name="Kong K.W."/>
            <person name="Ho S."/>
            <person name="Lorente-Galdos B."/>
            <person name="Quilez J."/>
            <person name="Marques-Bonet T."/>
            <person name="Raney B.J."/>
            <person name="Ingham P.W."/>
            <person name="Tay A."/>
            <person name="Hillier L.W."/>
            <person name="Minx P."/>
            <person name="Boehm T."/>
            <person name="Wilson R.K."/>
            <person name="Brenner S."/>
            <person name="Warren W.C."/>
        </authorList>
    </citation>
    <scope>NUCLEOTIDE SEQUENCE [LARGE SCALE GENOMIC DNA]</scope>
</reference>
<dbReference type="PROSITE" id="PS51004">
    <property type="entry name" value="SEMA"/>
    <property type="match status" value="1"/>
</dbReference>
<feature type="binding site" evidence="25 29">
    <location>
        <position position="1152"/>
    </location>
    <ligand>
        <name>ATP</name>
        <dbReference type="ChEBI" id="CHEBI:30616"/>
    </ligand>
</feature>
<name>A0A4W3I3H2_CALMI</name>
<dbReference type="OrthoDB" id="9985181at2759"/>
<feature type="domain" description="Protein kinase" evidence="31">
    <location>
        <begin position="1120"/>
        <end position="1383"/>
    </location>
</feature>
<dbReference type="GO" id="GO:0004714">
    <property type="term" value="F:transmembrane receptor protein tyrosine kinase activity"/>
    <property type="evidence" value="ECO:0007669"/>
    <property type="project" value="UniProtKB-EC"/>
</dbReference>
<dbReference type="STRING" id="7868.ENSCMIP00000021975"/>
<feature type="binding site" evidence="25">
    <location>
        <begin position="1199"/>
        <end position="1202"/>
    </location>
    <ligand>
        <name>ATP</name>
        <dbReference type="ChEBI" id="CHEBI:30616"/>
    </ligand>
</feature>
<dbReference type="FunFam" id="2.130.10.10:FF:000088">
    <property type="entry name" value="Hepatocyte growth factor receptor"/>
    <property type="match status" value="1"/>
</dbReference>
<dbReference type="InterPro" id="IPR002909">
    <property type="entry name" value="IPT_dom"/>
</dbReference>
<dbReference type="PANTHER" id="PTHR22625:SF61">
    <property type="entry name" value="HEPATOCYTE GROWTH FACTOR RECEPTOR"/>
    <property type="match status" value="1"/>
</dbReference>
<dbReference type="InterPro" id="IPR001245">
    <property type="entry name" value="Ser-Thr/Tyr_kinase_cat_dom"/>
</dbReference>
<reference evidence="33" key="5">
    <citation type="submission" date="2025-09" db="UniProtKB">
        <authorList>
            <consortium name="Ensembl"/>
        </authorList>
    </citation>
    <scope>IDENTIFICATION</scope>
</reference>
<dbReference type="GO" id="GO:0002116">
    <property type="term" value="C:semaphorin receptor complex"/>
    <property type="evidence" value="ECO:0007669"/>
    <property type="project" value="TreeGrafter"/>
</dbReference>
<evidence type="ECO:0000256" key="18">
    <source>
        <dbReference type="ARBA" id="ARBA00023170"/>
    </source>
</evidence>
<dbReference type="OMA" id="DEEPGQC"/>
<dbReference type="GO" id="GO:0017154">
    <property type="term" value="F:semaphorin receptor activity"/>
    <property type="evidence" value="ECO:0007669"/>
    <property type="project" value="InterPro"/>
</dbReference>
<dbReference type="PRINTS" id="PR00109">
    <property type="entry name" value="TYRKINASE"/>
</dbReference>
<keyword evidence="15 30" id="KW-0472">Membrane</keyword>
<comment type="similarity">
    <text evidence="2">Belongs to the plexin family.</text>
</comment>
<evidence type="ECO:0000256" key="8">
    <source>
        <dbReference type="ARBA" id="ARBA00022729"/>
    </source>
</evidence>
<dbReference type="GO" id="GO:0048513">
    <property type="term" value="P:animal organ development"/>
    <property type="evidence" value="ECO:0007669"/>
    <property type="project" value="UniProtKB-ARBA"/>
</dbReference>
<evidence type="ECO:0000256" key="12">
    <source>
        <dbReference type="ARBA" id="ARBA00022840"/>
    </source>
</evidence>
<gene>
    <name evidence="33" type="primary">met</name>
</gene>
<evidence type="ECO:0000256" key="9">
    <source>
        <dbReference type="ARBA" id="ARBA00022737"/>
    </source>
</evidence>
<keyword evidence="5" id="KW-0597">Phosphoprotein</keyword>
<evidence type="ECO:0000256" key="1">
    <source>
        <dbReference type="ARBA" id="ARBA00004479"/>
    </source>
</evidence>
<dbReference type="InterPro" id="IPR014756">
    <property type="entry name" value="Ig_E-set"/>
</dbReference>
<evidence type="ECO:0000256" key="24">
    <source>
        <dbReference type="PIRSR" id="PIRSR000617-1"/>
    </source>
</evidence>
<feature type="disulfide bond" evidence="26">
    <location>
        <begin position="169"/>
        <end position="177"/>
    </location>
</feature>
<feature type="disulfide bond" evidence="26">
    <location>
        <begin position="567"/>
        <end position="583"/>
    </location>
</feature>
<evidence type="ECO:0000256" key="15">
    <source>
        <dbReference type="ARBA" id="ARBA00023136"/>
    </source>
</evidence>
<reference evidence="33" key="4">
    <citation type="submission" date="2025-08" db="UniProtKB">
        <authorList>
            <consortium name="Ensembl"/>
        </authorList>
    </citation>
    <scope>IDENTIFICATION</scope>
</reference>
<dbReference type="InterPro" id="IPR016244">
    <property type="entry name" value="Tyr_kinase_HGF/MSP_rcpt"/>
</dbReference>
<dbReference type="Gene3D" id="1.10.510.10">
    <property type="entry name" value="Transferase(Phosphotransferase) domain 1"/>
    <property type="match status" value="1"/>
</dbReference>
<dbReference type="FunFam" id="3.30.1680.10:FF:000006">
    <property type="entry name" value="Macrophage-stimulating 1 receptor b"/>
    <property type="match status" value="1"/>
</dbReference>
<dbReference type="PROSITE" id="PS00109">
    <property type="entry name" value="PROTEIN_KINASE_TYR"/>
    <property type="match status" value="1"/>
</dbReference>
<evidence type="ECO:0000256" key="19">
    <source>
        <dbReference type="ARBA" id="ARBA00023180"/>
    </source>
</evidence>
<dbReference type="InParanoid" id="A0A4W3I3H2"/>
<dbReference type="GeneTree" id="ENSGT00940000158022"/>
<dbReference type="InterPro" id="IPR001627">
    <property type="entry name" value="Semap_dom"/>
</dbReference>
<feature type="binding site" evidence="25">
    <location>
        <position position="1250"/>
    </location>
    <ligand>
        <name>ATP</name>
        <dbReference type="ChEBI" id="CHEBI:30616"/>
    </ligand>
</feature>
<feature type="binding site" evidence="25">
    <location>
        <begin position="1126"/>
        <end position="1134"/>
    </location>
    <ligand>
        <name>ATP</name>
        <dbReference type="ChEBI" id="CHEBI:30616"/>
    </ligand>
</feature>
<feature type="domain" description="Sema" evidence="32">
    <location>
        <begin position="62"/>
        <end position="553"/>
    </location>
</feature>
<feature type="disulfide bond" evidence="26">
    <location>
        <begin position="209"/>
        <end position="212"/>
    </location>
</feature>
<evidence type="ECO:0000256" key="27">
    <source>
        <dbReference type="PIRSR" id="PIRSR000617-4"/>
    </source>
</evidence>
<keyword evidence="34" id="KW-1185">Reference proteome</keyword>
<dbReference type="CTD" id="4233"/>
<evidence type="ECO:0000259" key="31">
    <source>
        <dbReference type="PROSITE" id="PS50011"/>
    </source>
</evidence>
<feature type="modified residue" description="Phosphotyrosine; by autocatalysis" evidence="27">
    <location>
        <position position="1277"/>
    </location>
</feature>
<evidence type="ECO:0000256" key="7">
    <source>
        <dbReference type="ARBA" id="ARBA00022692"/>
    </source>
</evidence>
<feature type="disulfide bond" evidence="26">
    <location>
        <begin position="558"/>
        <end position="576"/>
    </location>
</feature>
<evidence type="ECO:0000256" key="10">
    <source>
        <dbReference type="ARBA" id="ARBA00022741"/>
    </source>
</evidence>
<dbReference type="InterPro" id="IPR016201">
    <property type="entry name" value="PSI"/>
</dbReference>
<evidence type="ECO:0000256" key="20">
    <source>
        <dbReference type="ARBA" id="ARBA00030820"/>
    </source>
</evidence>
<keyword evidence="18" id="KW-0675">Receptor</keyword>
<evidence type="ECO:0000259" key="32">
    <source>
        <dbReference type="PROSITE" id="PS51004"/>
    </source>
</evidence>
<evidence type="ECO:0000256" key="16">
    <source>
        <dbReference type="ARBA" id="ARBA00023137"/>
    </source>
</evidence>
<dbReference type="PANTHER" id="PTHR22625">
    <property type="entry name" value="PLEXIN"/>
    <property type="match status" value="1"/>
</dbReference>
<dbReference type="InterPro" id="IPR031148">
    <property type="entry name" value="Plexin"/>
</dbReference>
<dbReference type="InterPro" id="IPR002165">
    <property type="entry name" value="Plexin_repeat"/>
</dbReference>
<dbReference type="InterPro" id="IPR015943">
    <property type="entry name" value="WD40/YVTN_repeat-like_dom_sf"/>
</dbReference>
<evidence type="ECO:0000256" key="28">
    <source>
        <dbReference type="PROSITE-ProRule" id="PRU00352"/>
    </source>
</evidence>
<keyword evidence="11" id="KW-0418">Kinase</keyword>
<evidence type="ECO:0000313" key="34">
    <source>
        <dbReference type="Proteomes" id="UP000314986"/>
    </source>
</evidence>
<feature type="disulfide bond" evidence="26">
    <location>
        <begin position="334"/>
        <end position="399"/>
    </location>
</feature>
<dbReference type="Gene3D" id="2.130.10.10">
    <property type="entry name" value="YVTN repeat-like/Quinoprotein amine dehydrogenase"/>
    <property type="match status" value="1"/>
</dbReference>
<reference evidence="34" key="2">
    <citation type="journal article" date="2007" name="PLoS Biol.">
        <title>Survey sequencing and comparative analysis of the elephant shark (Callorhinchus milii) genome.</title>
        <authorList>
            <person name="Venkatesh B."/>
            <person name="Kirkness E.F."/>
            <person name="Loh Y.H."/>
            <person name="Halpern A.L."/>
            <person name="Lee A.P."/>
            <person name="Johnson J."/>
            <person name="Dandona N."/>
            <person name="Viswanathan L.D."/>
            <person name="Tay A."/>
            <person name="Venter J.C."/>
            <person name="Strausberg R.L."/>
            <person name="Brenner S."/>
        </authorList>
    </citation>
    <scope>NUCLEOTIDE SEQUENCE [LARGE SCALE GENOMIC DNA]</scope>
</reference>
<keyword evidence="7 30" id="KW-0812">Transmembrane</keyword>
<comment type="caution">
    <text evidence="28">Lacks conserved residue(s) required for the propagation of feature annotation.</text>
</comment>
<dbReference type="KEGG" id="cmk:103179355"/>
<dbReference type="InterPro" id="IPR020635">
    <property type="entry name" value="Tyr_kinase_cat_dom"/>
</dbReference>
<dbReference type="CDD" id="cd01179">
    <property type="entry name" value="IPT_plexin_repeat2"/>
    <property type="match status" value="1"/>
</dbReference>
<feature type="disulfide bond" evidence="26">
    <location>
        <begin position="134"/>
        <end position="137"/>
    </location>
</feature>
<sequence>MNNNFANKRTEPTTPVLLWLYFPKRQSLLQLIRVLSTMTHPARVCWFLMLFGSLAVQLSHGKCEEARKNIDFNLDMKYNFPDFSTGTVIQNVVLHNQIIYLGAVNKIYALNSNLEMLSEFKTGPVLESPSCLPCDNCEAKANVSNSVWKDNSNIVLLIETFYGDQLISCGSARNGVCHLHNIQQGSSSGILEDPHCLYSPSANQEPNQCPDCIASPLGTRVLMTRKDGFVKLFVGTTLSSAPQVFIQHSLSIKRLKESEDGFQLLSDRSFLDILPKHRDGYPIKYLYAFESGAYVYFLTVQHESLGSPLFHTKIIRICSSDPYLYSYLEMPLECIISEKRKKRSANIEIFNILQAAYVTKPGADFANQMRISVEEDVLFAVFAKSKPGSSEPTNQSAVCAFAINSINDFFRQFIDSCYNKGLSKGLHHFYNSSARYCVNESSSETYCGGGNDGSRMEISISVQRLDLFFGQFRNVLLTSIAVFTKGKVTVANLGTAEGRLIQVVVSRIERSTPHVNFQLDSSPVSAIVLVERTADPKGYIIVLTGNRVTKMPLTGPGCDHFLSCSKCLTASSLMQCGWCTDQCSRREECINKTWTQSTCLPVISEVSPLSGPIEGGTKLSICGRDFATLKSGRISARMTSIKVGKFPCKLDANRSNRNRLLCTLGALSPTWDYSPVNINVISNRNLSTQAGVFSFVNPIIMSISPTHGPKSGGTLLTVTGNHLNSGSAREVLIGAKLCDLKSFSETRIECITPPHSSILMCPVAVKIDSAVRKAKSNFTYMENPVIGNVYPLQSFASGGSTITVSGRNLNLVHSPKMVISIDKLPKVFNVSCKYRDNLKVIYCKTPSLNHFEPTAAKASFIFNNVTVASFHFGFVKDPLFETFKIPKVITKGIGTALEINFEGEIDPEAVNGRVLTIGNRSCEQIRLKPNRLICIVPGDLLSTGNELDVEWKNAITSIHLGRVQIVENHQDVTGLVIGVVSITLLVILLLGVLVWMCKLKQSKATNTGVVRYDGGTHTLHLDRLVNTRTRNSVTAEMISHESFDYRTTLQEDQFQNLTQAAARRQAQFSHSDLTCIASSGDSDSTTPLLQTQVNINIGSLDSELLKDVQHMVVSSEELMMHTSEVIGRGHFGCVFHGTLLTQDGKSTHCAVKCLNRITDIDQVTQFLKEGIIMKDFKHTNVLSLLGICLPDQGSPLVVLPYMKHGDLRNFIREESHNPTVKDLIGFGVQVSQGMEYLASKKFVHRDLAARNCMLDENYTVKVADFGLARDVYEKEYYSINNKSGAKLPVKWMALESLQTQKFTTKSDVWSFGVLLWELMTRGAPAYPDVDSFDITVYLLKGRRLLQPEYCPDSLYDIMLKCWHPKPEMRPAFSELVSKIATILSTFTGDHYIQLNATYVNLDCTTPYPPVVSSQDNLDTHARV</sequence>
<evidence type="ECO:0000256" key="4">
    <source>
        <dbReference type="ARBA" id="ARBA00019839"/>
    </source>
</evidence>
<reference evidence="34" key="1">
    <citation type="journal article" date="2006" name="Science">
        <title>Ancient noncoding elements conserved in the human genome.</title>
        <authorList>
            <person name="Venkatesh B."/>
            <person name="Kirkness E.F."/>
            <person name="Loh Y.H."/>
            <person name="Halpern A.L."/>
            <person name="Lee A.P."/>
            <person name="Johnson J."/>
            <person name="Dandona N."/>
            <person name="Viswanathan L.D."/>
            <person name="Tay A."/>
            <person name="Venter J.C."/>
            <person name="Strausberg R.L."/>
            <person name="Brenner S."/>
        </authorList>
    </citation>
    <scope>NUCLEOTIDE SEQUENCE [LARGE SCALE GENOMIC DNA]</scope>
</reference>
<dbReference type="InterPro" id="IPR011009">
    <property type="entry name" value="Kinase-like_dom_sf"/>
</dbReference>
<dbReference type="InterPro" id="IPR036352">
    <property type="entry name" value="Semap_dom_sf"/>
</dbReference>
<dbReference type="GO" id="GO:0005886">
    <property type="term" value="C:plasma membrane"/>
    <property type="evidence" value="ECO:0007669"/>
    <property type="project" value="TreeGrafter"/>
</dbReference>
<evidence type="ECO:0000256" key="2">
    <source>
        <dbReference type="ARBA" id="ARBA00010297"/>
    </source>
</evidence>
<feature type="disulfide bond" evidence="26">
    <location>
        <begin position="564"/>
        <end position="599"/>
    </location>
</feature>
<keyword evidence="19" id="KW-0325">Glycoprotein</keyword>
<keyword evidence="12 25" id="KW-0067">ATP-binding</keyword>
<feature type="modified residue" description="Phosphotyrosine; by autocatalysis" evidence="27">
    <location>
        <position position="1398"/>
    </location>
</feature>
<dbReference type="PROSITE" id="PS00107">
    <property type="entry name" value="PROTEIN_KINASE_ATP"/>
    <property type="match status" value="1"/>
</dbReference>
<keyword evidence="9" id="KW-0677">Repeat</keyword>
<dbReference type="SMART" id="SM00219">
    <property type="entry name" value="TyrKc"/>
    <property type="match status" value="1"/>
</dbReference>
<dbReference type="FunFam" id="1.10.510.10:FF:000093">
    <property type="entry name" value="Hepatocyte growth factor receptor"/>
    <property type="match status" value="1"/>
</dbReference>
<dbReference type="Pfam" id="PF01833">
    <property type="entry name" value="TIG"/>
    <property type="match status" value="3"/>
</dbReference>
<evidence type="ECO:0000256" key="6">
    <source>
        <dbReference type="ARBA" id="ARBA00022679"/>
    </source>
</evidence>
<dbReference type="FunFam" id="3.30.200.20:FF:000188">
    <property type="entry name" value="Hepatocyte growth factor receptor"/>
    <property type="match status" value="1"/>
</dbReference>
<dbReference type="Ensembl" id="ENSCMIT00000022361.1">
    <property type="protein sequence ID" value="ENSCMIP00000021975.1"/>
    <property type="gene ID" value="ENSCMIG00000009867.1"/>
</dbReference>
<dbReference type="SMART" id="SM00423">
    <property type="entry name" value="PSI"/>
    <property type="match status" value="1"/>
</dbReference>
<dbReference type="Pfam" id="PF01437">
    <property type="entry name" value="PSI"/>
    <property type="match status" value="1"/>
</dbReference>
<dbReference type="SUPFAM" id="SSF101912">
    <property type="entry name" value="Sema domain"/>
    <property type="match status" value="1"/>
</dbReference>
<evidence type="ECO:0000256" key="25">
    <source>
        <dbReference type="PIRSR" id="PIRSR000617-2"/>
    </source>
</evidence>
<feature type="active site" description="Proton acceptor" evidence="24">
    <location>
        <position position="1246"/>
    </location>
</feature>
<organism evidence="33 34">
    <name type="scientific">Callorhinchus milii</name>
    <name type="common">Ghost shark</name>
    <dbReference type="NCBI Taxonomy" id="7868"/>
    <lineage>
        <taxon>Eukaryota</taxon>
        <taxon>Metazoa</taxon>
        <taxon>Chordata</taxon>
        <taxon>Craniata</taxon>
        <taxon>Vertebrata</taxon>
        <taxon>Chondrichthyes</taxon>
        <taxon>Holocephali</taxon>
        <taxon>Chimaeriformes</taxon>
        <taxon>Callorhinchidae</taxon>
        <taxon>Callorhinchus</taxon>
    </lineage>
</organism>
<keyword evidence="14 30" id="KW-1133">Transmembrane helix</keyword>
<keyword evidence="8" id="KW-0732">Signal</keyword>
<dbReference type="Pfam" id="PF01403">
    <property type="entry name" value="Sema"/>
    <property type="match status" value="1"/>
</dbReference>
<dbReference type="SUPFAM" id="SSF103575">
    <property type="entry name" value="Plexin repeat"/>
    <property type="match status" value="1"/>
</dbReference>
<keyword evidence="10 25" id="KW-0547">Nucleotide-binding</keyword>